<evidence type="ECO:0000313" key="2">
    <source>
        <dbReference type="Proteomes" id="UP000624404"/>
    </source>
</evidence>
<organism evidence="1 2">
    <name type="scientific">Sclerotinia trifoliorum</name>
    <dbReference type="NCBI Taxonomy" id="28548"/>
    <lineage>
        <taxon>Eukaryota</taxon>
        <taxon>Fungi</taxon>
        <taxon>Dikarya</taxon>
        <taxon>Ascomycota</taxon>
        <taxon>Pezizomycotina</taxon>
        <taxon>Leotiomycetes</taxon>
        <taxon>Helotiales</taxon>
        <taxon>Sclerotiniaceae</taxon>
        <taxon>Sclerotinia</taxon>
    </lineage>
</organism>
<name>A0A8H2VNL1_9HELO</name>
<proteinExistence type="predicted"/>
<protein>
    <submittedName>
        <fullName evidence="1">5e56255c-5369-4cf7-8a4d-540511509bbf</fullName>
    </submittedName>
</protein>
<reference evidence="1" key="1">
    <citation type="submission" date="2020-10" db="EMBL/GenBank/DDBJ databases">
        <authorList>
            <person name="Kusch S."/>
        </authorList>
    </citation>
    <scope>NUCLEOTIDE SEQUENCE</scope>
    <source>
        <strain evidence="1">SwB9</strain>
    </source>
</reference>
<dbReference type="EMBL" id="CAJHIA010000006">
    <property type="protein sequence ID" value="CAD6441458.1"/>
    <property type="molecule type" value="Genomic_DNA"/>
</dbReference>
<keyword evidence="2" id="KW-1185">Reference proteome</keyword>
<evidence type="ECO:0000313" key="1">
    <source>
        <dbReference type="EMBL" id="CAD6441458.1"/>
    </source>
</evidence>
<sequence length="99" mass="11040">MQSHTVDLLTSTAGSIPQSGSALRQNEICHTDTFNVCTVGQIRLLHKPYSPQSGHPMLPMNGRIFHISGESTSLRFLWALSSRVVTSPEFYYVAMQLYP</sequence>
<dbReference type="AlphaFoldDB" id="A0A8H2VNL1"/>
<accession>A0A8H2VNL1</accession>
<dbReference type="Proteomes" id="UP000624404">
    <property type="component" value="Unassembled WGS sequence"/>
</dbReference>
<gene>
    <name evidence="1" type="ORF">SCLTRI_LOCUS1248</name>
</gene>
<comment type="caution">
    <text evidence="1">The sequence shown here is derived from an EMBL/GenBank/DDBJ whole genome shotgun (WGS) entry which is preliminary data.</text>
</comment>